<feature type="compositionally biased region" description="Basic and acidic residues" evidence="1">
    <location>
        <begin position="35"/>
        <end position="45"/>
    </location>
</feature>
<protein>
    <submittedName>
        <fullName evidence="2">Uncharacterized protein</fullName>
    </submittedName>
</protein>
<evidence type="ECO:0000256" key="1">
    <source>
        <dbReference type="SAM" id="MobiDB-lite"/>
    </source>
</evidence>
<evidence type="ECO:0000313" key="2">
    <source>
        <dbReference type="EMBL" id="KAG5610620.1"/>
    </source>
</evidence>
<feature type="compositionally biased region" description="Acidic residues" evidence="1">
    <location>
        <begin position="7"/>
        <end position="22"/>
    </location>
</feature>
<proteinExistence type="predicted"/>
<feature type="region of interest" description="Disordered" evidence="1">
    <location>
        <begin position="101"/>
        <end position="122"/>
    </location>
</feature>
<comment type="caution">
    <text evidence="2">The sequence shown here is derived from an EMBL/GenBank/DDBJ whole genome shotgun (WGS) entry which is preliminary data.</text>
</comment>
<feature type="non-terminal residue" evidence="2">
    <location>
        <position position="122"/>
    </location>
</feature>
<dbReference type="Proteomes" id="UP000824120">
    <property type="component" value="Chromosome 4"/>
</dbReference>
<reference evidence="2 3" key="1">
    <citation type="submission" date="2020-09" db="EMBL/GenBank/DDBJ databases">
        <title>De no assembly of potato wild relative species, Solanum commersonii.</title>
        <authorList>
            <person name="Cho K."/>
        </authorList>
    </citation>
    <scope>NUCLEOTIDE SEQUENCE [LARGE SCALE GENOMIC DNA]</scope>
    <source>
        <strain evidence="2">LZ3.2</strain>
        <tissue evidence="2">Leaf</tissue>
    </source>
</reference>
<dbReference type="AlphaFoldDB" id="A0A9J5ZGK9"/>
<accession>A0A9J5ZGK9</accession>
<gene>
    <name evidence="2" type="ORF">H5410_021901</name>
</gene>
<keyword evidence="3" id="KW-1185">Reference proteome</keyword>
<sequence length="122" mass="14222">MINVQEINEDGENDSFDNEEYDIENKTTEEEEWERGEGDRSREHLGVSQPSKTKKKKSRRPIDSEDILEFIYSAPEHIAHDTYSFAISFGIAYPQQYYPNYRRPVSASSSSQSMSPRCYKDL</sequence>
<evidence type="ECO:0000313" key="3">
    <source>
        <dbReference type="Proteomes" id="UP000824120"/>
    </source>
</evidence>
<organism evidence="2 3">
    <name type="scientific">Solanum commersonii</name>
    <name type="common">Commerson's wild potato</name>
    <name type="synonym">Commerson's nightshade</name>
    <dbReference type="NCBI Taxonomy" id="4109"/>
    <lineage>
        <taxon>Eukaryota</taxon>
        <taxon>Viridiplantae</taxon>
        <taxon>Streptophyta</taxon>
        <taxon>Embryophyta</taxon>
        <taxon>Tracheophyta</taxon>
        <taxon>Spermatophyta</taxon>
        <taxon>Magnoliopsida</taxon>
        <taxon>eudicotyledons</taxon>
        <taxon>Gunneridae</taxon>
        <taxon>Pentapetalae</taxon>
        <taxon>asterids</taxon>
        <taxon>lamiids</taxon>
        <taxon>Solanales</taxon>
        <taxon>Solanaceae</taxon>
        <taxon>Solanoideae</taxon>
        <taxon>Solaneae</taxon>
        <taxon>Solanum</taxon>
    </lineage>
</organism>
<dbReference type="EMBL" id="JACXVP010000004">
    <property type="protein sequence ID" value="KAG5610620.1"/>
    <property type="molecule type" value="Genomic_DNA"/>
</dbReference>
<feature type="region of interest" description="Disordered" evidence="1">
    <location>
        <begin position="1"/>
        <end position="61"/>
    </location>
</feature>
<feature type="compositionally biased region" description="Low complexity" evidence="1">
    <location>
        <begin position="101"/>
        <end position="115"/>
    </location>
</feature>
<name>A0A9J5ZGK9_SOLCO</name>